<accession>A0A6L9Y7I3</accession>
<proteinExistence type="predicted"/>
<comment type="caution">
    <text evidence="7">The sequence shown here is derived from an EMBL/GenBank/DDBJ whole genome shotgun (WGS) entry which is preliminary data.</text>
</comment>
<feature type="domain" description="OmpA-like" evidence="6">
    <location>
        <begin position="164"/>
        <end position="291"/>
    </location>
</feature>
<name>A0A6L9Y7I3_9BURK</name>
<dbReference type="InterPro" id="IPR006664">
    <property type="entry name" value="OMP_bac"/>
</dbReference>
<keyword evidence="5" id="KW-0732">Signal</keyword>
<evidence type="ECO:0000259" key="6">
    <source>
        <dbReference type="PROSITE" id="PS51123"/>
    </source>
</evidence>
<dbReference type="Pfam" id="PF00691">
    <property type="entry name" value="OmpA"/>
    <property type="match status" value="1"/>
</dbReference>
<gene>
    <name evidence="7" type="ORF">F9B74_09125</name>
</gene>
<dbReference type="PRINTS" id="PR01021">
    <property type="entry name" value="OMPADOMAIN"/>
</dbReference>
<dbReference type="AlphaFoldDB" id="A0A6L9Y7I3"/>
<keyword evidence="2 4" id="KW-0472">Membrane</keyword>
<keyword evidence="8" id="KW-1185">Reference proteome</keyword>
<dbReference type="CDD" id="cd07185">
    <property type="entry name" value="OmpA_C-like"/>
    <property type="match status" value="1"/>
</dbReference>
<dbReference type="SUPFAM" id="SSF103088">
    <property type="entry name" value="OmpA-like"/>
    <property type="match status" value="1"/>
</dbReference>
<dbReference type="EMBL" id="JAAGYR010000019">
    <property type="protein sequence ID" value="NEN76470.1"/>
    <property type="molecule type" value="Genomic_DNA"/>
</dbReference>
<dbReference type="GO" id="GO:0009279">
    <property type="term" value="C:cell outer membrane"/>
    <property type="evidence" value="ECO:0007669"/>
    <property type="project" value="UniProtKB-SubCell"/>
</dbReference>
<evidence type="ECO:0000256" key="2">
    <source>
        <dbReference type="ARBA" id="ARBA00023136"/>
    </source>
</evidence>
<organism evidence="7 8">
    <name type="scientific">Pelistega ratti</name>
    <dbReference type="NCBI Taxonomy" id="2652177"/>
    <lineage>
        <taxon>Bacteria</taxon>
        <taxon>Pseudomonadati</taxon>
        <taxon>Pseudomonadota</taxon>
        <taxon>Betaproteobacteria</taxon>
        <taxon>Burkholderiales</taxon>
        <taxon>Alcaligenaceae</taxon>
        <taxon>Pelistega</taxon>
    </lineage>
</organism>
<feature type="signal peptide" evidence="5">
    <location>
        <begin position="1"/>
        <end position="18"/>
    </location>
</feature>
<evidence type="ECO:0000256" key="1">
    <source>
        <dbReference type="ARBA" id="ARBA00004442"/>
    </source>
</evidence>
<dbReference type="RefSeq" id="WP_163764886.1">
    <property type="nucleotide sequence ID" value="NZ_JAAGYR010000019.1"/>
</dbReference>
<dbReference type="Gene3D" id="3.30.1330.60">
    <property type="entry name" value="OmpA-like domain"/>
    <property type="match status" value="1"/>
</dbReference>
<evidence type="ECO:0000256" key="3">
    <source>
        <dbReference type="ARBA" id="ARBA00023237"/>
    </source>
</evidence>
<dbReference type="Proteomes" id="UP000477651">
    <property type="component" value="Unassembled WGS sequence"/>
</dbReference>
<dbReference type="PROSITE" id="PS51257">
    <property type="entry name" value="PROKAR_LIPOPROTEIN"/>
    <property type="match status" value="1"/>
</dbReference>
<evidence type="ECO:0000256" key="4">
    <source>
        <dbReference type="PROSITE-ProRule" id="PRU00473"/>
    </source>
</evidence>
<keyword evidence="3" id="KW-0998">Cell outer membrane</keyword>
<comment type="subcellular location">
    <subcellularLocation>
        <location evidence="1">Cell outer membrane</location>
    </subcellularLocation>
</comment>
<dbReference type="PROSITE" id="PS51123">
    <property type="entry name" value="OMPA_2"/>
    <property type="match status" value="1"/>
</dbReference>
<dbReference type="InterPro" id="IPR036737">
    <property type="entry name" value="OmpA-like_sf"/>
</dbReference>
<protein>
    <submittedName>
        <fullName evidence="7">OmpA family protein</fullName>
    </submittedName>
</protein>
<dbReference type="PANTHER" id="PTHR30329">
    <property type="entry name" value="STATOR ELEMENT OF FLAGELLAR MOTOR COMPLEX"/>
    <property type="match status" value="1"/>
</dbReference>
<reference evidence="7 8" key="1">
    <citation type="submission" date="2020-02" db="EMBL/GenBank/DDBJ databases">
        <title>Pelistega sp. NLN82 were isolated from wild rodents of the Hainan Island.</title>
        <authorList>
            <person name="Niu N."/>
            <person name="Zhou J."/>
        </authorList>
    </citation>
    <scope>NUCLEOTIDE SEQUENCE [LARGE SCALE GENOMIC DNA]</scope>
    <source>
        <strain evidence="7 8">NLN82</strain>
    </source>
</reference>
<evidence type="ECO:0000256" key="5">
    <source>
        <dbReference type="SAM" id="SignalP"/>
    </source>
</evidence>
<dbReference type="InterPro" id="IPR006665">
    <property type="entry name" value="OmpA-like"/>
</dbReference>
<evidence type="ECO:0000313" key="8">
    <source>
        <dbReference type="Proteomes" id="UP000477651"/>
    </source>
</evidence>
<sequence length="291" mass="31312">MKRTLVGASLVLALTACATSRDMAKPLEVWHNFDAPNISQPQLAENQSMVVFYRQDDVQGPAVNVYVNGDYQASLLPNAYSTVAVCATRNLVTSSFTLPGFGNRTQGVYYTSPVNEVTYVKVSQDVSGELSFVRVEKAIAEQAIAKLPRGTQTLSRVKAHCGEVVLANAELGAGALFKFNKSSYQDILPQGKKEIADFSAKIATLAGATKVVVSGHTDPEGTASYNQRLSQQRAETVKKALQNAGITLPIEAVGYGKNQPVVTHCASLNGVAKQECNQPNRRVEITVYGNK</sequence>
<evidence type="ECO:0000313" key="7">
    <source>
        <dbReference type="EMBL" id="NEN76470.1"/>
    </source>
</evidence>
<dbReference type="PANTHER" id="PTHR30329:SF21">
    <property type="entry name" value="LIPOPROTEIN YIAD-RELATED"/>
    <property type="match status" value="1"/>
</dbReference>
<dbReference type="InterPro" id="IPR050330">
    <property type="entry name" value="Bact_OuterMem_StrucFunc"/>
</dbReference>
<feature type="chain" id="PRO_5026788285" evidence="5">
    <location>
        <begin position="19"/>
        <end position="291"/>
    </location>
</feature>